<organism evidence="11 12">
    <name type="scientific">Candidatus Erysipelatoclostridium merdavium</name>
    <dbReference type="NCBI Taxonomy" id="2838566"/>
    <lineage>
        <taxon>Bacteria</taxon>
        <taxon>Bacillati</taxon>
        <taxon>Bacillota</taxon>
        <taxon>Erysipelotrichia</taxon>
        <taxon>Erysipelotrichales</taxon>
        <taxon>Erysipelotrichales incertae sedis</taxon>
    </lineage>
</organism>
<dbReference type="GO" id="GO:0005737">
    <property type="term" value="C:cytoplasm"/>
    <property type="evidence" value="ECO:0007669"/>
    <property type="project" value="TreeGrafter"/>
</dbReference>
<dbReference type="Pfam" id="PF13673">
    <property type="entry name" value="Acetyltransf_10"/>
    <property type="match status" value="1"/>
</dbReference>
<accession>A0A9D2BKW6</accession>
<comment type="catalytic activity">
    <reaction evidence="9">
        <text>(6S)-5,6,7,8-tetrahydrofolyl-(gamma-L-Glu)(n) + L-glutamate + ATP = (6S)-5,6,7,8-tetrahydrofolyl-(gamma-L-Glu)(n+1) + ADP + phosphate + H(+)</text>
        <dbReference type="Rhea" id="RHEA:10580"/>
        <dbReference type="Rhea" id="RHEA-COMP:14738"/>
        <dbReference type="Rhea" id="RHEA-COMP:14740"/>
        <dbReference type="ChEBI" id="CHEBI:15378"/>
        <dbReference type="ChEBI" id="CHEBI:29985"/>
        <dbReference type="ChEBI" id="CHEBI:30616"/>
        <dbReference type="ChEBI" id="CHEBI:43474"/>
        <dbReference type="ChEBI" id="CHEBI:141005"/>
        <dbReference type="ChEBI" id="CHEBI:456216"/>
        <dbReference type="EC" id="6.3.2.17"/>
    </reaction>
</comment>
<dbReference type="GO" id="GO:0004326">
    <property type="term" value="F:tetrahydrofolylpolyglutamate synthase activity"/>
    <property type="evidence" value="ECO:0007669"/>
    <property type="project" value="UniProtKB-EC"/>
</dbReference>
<dbReference type="EC" id="6.3.2.17" evidence="2"/>
<dbReference type="Pfam" id="PF02875">
    <property type="entry name" value="Mur_ligase_C"/>
    <property type="match status" value="1"/>
</dbReference>
<keyword evidence="7" id="KW-0460">Magnesium</keyword>
<dbReference type="GO" id="GO:0008841">
    <property type="term" value="F:dihydrofolate synthase activity"/>
    <property type="evidence" value="ECO:0007669"/>
    <property type="project" value="TreeGrafter"/>
</dbReference>
<keyword evidence="6" id="KW-0067">ATP-binding</keyword>
<keyword evidence="3" id="KW-0436">Ligase</keyword>
<dbReference type="InterPro" id="IPR000182">
    <property type="entry name" value="GNAT_dom"/>
</dbReference>
<dbReference type="PANTHER" id="PTHR11136:SF0">
    <property type="entry name" value="DIHYDROFOLATE SYNTHETASE-RELATED"/>
    <property type="match status" value="1"/>
</dbReference>
<dbReference type="AlphaFoldDB" id="A0A9D2BKW6"/>
<evidence type="ECO:0000256" key="3">
    <source>
        <dbReference type="ARBA" id="ARBA00022598"/>
    </source>
</evidence>
<dbReference type="InterPro" id="IPR016181">
    <property type="entry name" value="Acyl_CoA_acyltransferase"/>
</dbReference>
<evidence type="ECO:0000256" key="2">
    <source>
        <dbReference type="ARBA" id="ARBA00013025"/>
    </source>
</evidence>
<proteinExistence type="inferred from homology"/>
<dbReference type="SUPFAM" id="SSF55729">
    <property type="entry name" value="Acyl-CoA N-acyltransferases (Nat)"/>
    <property type="match status" value="1"/>
</dbReference>
<dbReference type="EMBL" id="DXET01000019">
    <property type="protein sequence ID" value="HIX80470.1"/>
    <property type="molecule type" value="Genomic_DNA"/>
</dbReference>
<dbReference type="GO" id="GO:0005524">
    <property type="term" value="F:ATP binding"/>
    <property type="evidence" value="ECO:0007669"/>
    <property type="project" value="UniProtKB-KW"/>
</dbReference>
<reference evidence="11" key="1">
    <citation type="journal article" date="2021" name="PeerJ">
        <title>Extensive microbial diversity within the chicken gut microbiome revealed by metagenomics and culture.</title>
        <authorList>
            <person name="Gilroy R."/>
            <person name="Ravi A."/>
            <person name="Getino M."/>
            <person name="Pursley I."/>
            <person name="Horton D.L."/>
            <person name="Alikhan N.F."/>
            <person name="Baker D."/>
            <person name="Gharbi K."/>
            <person name="Hall N."/>
            <person name="Watson M."/>
            <person name="Adriaenssens E.M."/>
            <person name="Foster-Nyarko E."/>
            <person name="Jarju S."/>
            <person name="Secka A."/>
            <person name="Antonio M."/>
            <person name="Oren A."/>
            <person name="Chaudhuri R.R."/>
            <person name="La Ragione R."/>
            <person name="Hildebrand F."/>
            <person name="Pallen M.J."/>
        </authorList>
    </citation>
    <scope>NUCLEOTIDE SEQUENCE</scope>
    <source>
        <strain evidence="11">ChiGjej1B1-14440</strain>
    </source>
</reference>
<dbReference type="GO" id="GO:0046872">
    <property type="term" value="F:metal ion binding"/>
    <property type="evidence" value="ECO:0007669"/>
    <property type="project" value="UniProtKB-KW"/>
</dbReference>
<dbReference type="Gene3D" id="3.40.630.30">
    <property type="match status" value="1"/>
</dbReference>
<dbReference type="InterPro" id="IPR004101">
    <property type="entry name" value="Mur_ligase_C"/>
</dbReference>
<dbReference type="PROSITE" id="PS01012">
    <property type="entry name" value="FOLYLPOLYGLU_SYNT_2"/>
    <property type="match status" value="1"/>
</dbReference>
<dbReference type="CDD" id="cd04301">
    <property type="entry name" value="NAT_SF"/>
    <property type="match status" value="1"/>
</dbReference>
<keyword evidence="5" id="KW-0547">Nucleotide-binding</keyword>
<keyword evidence="11" id="KW-0012">Acyltransferase</keyword>
<dbReference type="SUPFAM" id="SSF53244">
    <property type="entry name" value="MurD-like peptide ligases, peptide-binding domain"/>
    <property type="match status" value="1"/>
</dbReference>
<protein>
    <recommendedName>
        <fullName evidence="2">tetrahydrofolate synthase</fullName>
        <ecNumber evidence="2">6.3.2.17</ecNumber>
    </recommendedName>
    <alternativeName>
        <fullName evidence="8">Tetrahydrofolylpolyglutamate synthase</fullName>
    </alternativeName>
</protein>
<dbReference type="InterPro" id="IPR001645">
    <property type="entry name" value="Folylpolyglutamate_synth"/>
</dbReference>
<dbReference type="PANTHER" id="PTHR11136">
    <property type="entry name" value="FOLYLPOLYGLUTAMATE SYNTHASE-RELATED"/>
    <property type="match status" value="1"/>
</dbReference>
<evidence type="ECO:0000256" key="8">
    <source>
        <dbReference type="ARBA" id="ARBA00030592"/>
    </source>
</evidence>
<evidence type="ECO:0000256" key="4">
    <source>
        <dbReference type="ARBA" id="ARBA00022723"/>
    </source>
</evidence>
<dbReference type="GO" id="GO:0016747">
    <property type="term" value="F:acyltransferase activity, transferring groups other than amino-acyl groups"/>
    <property type="evidence" value="ECO:0007669"/>
    <property type="project" value="InterPro"/>
</dbReference>
<comment type="similarity">
    <text evidence="1">Belongs to the folylpolyglutamate synthase family.</text>
</comment>
<evidence type="ECO:0000256" key="7">
    <source>
        <dbReference type="ARBA" id="ARBA00022842"/>
    </source>
</evidence>
<sequence>MEYRLLDKKEINQVILLVDKVAKKHIFNDYDQEGIDSFNQVNQESFYLDRHNLTYVALENDQIVAMATISNNNHLSLLFVLDSYQHLGIGTKLLEIIDNLVLGDLSVNSGIEAKDFYLKAGFELTDNLIKKDGILYYPMVKKREVKQQFENYDQVIEFINSQKDRVYSLDNFKRYMDDLGNPQLILDCIHIGGTNGKGSTTNYIKEVLKQARYRVATFTSPALYSRLDIIRINDQFIDDKTMVKYANRYVDLWLKYEISMFEIEVFIAIMYFIENNVDIAIFEVGLGGLLDATNIIKPMLAINTNIGLDHVDYLGHDYQSIALNKAGIVKDGIDYLTGETKPECLEVFKEVCKKHHSQLLQVQPITNIIDGNNVAYRYRNYDIILDTPALYQIKNSALALEALLYLKKHQLISFSDDDLLQGMYNAKWPGRFEMVHINPVIIVDGAHNKEGIDAFYECAKKYDNIKIIFSALRDKDYKHMIEKLLQLTDDITICEFEHVRASTAKDLAKGFEVKIQPDYKQAIKESLHHQGTVFVTGSLYFISKVRNYILNELNG</sequence>
<name>A0A9D2BKW6_9FIRM</name>
<gene>
    <name evidence="11" type="ORF">H9980_00635</name>
</gene>
<dbReference type="Proteomes" id="UP000886724">
    <property type="component" value="Unassembled WGS sequence"/>
</dbReference>
<feature type="domain" description="N-acetyltransferase" evidence="10">
    <location>
        <begin position="1"/>
        <end position="144"/>
    </location>
</feature>
<dbReference type="Pfam" id="PF08245">
    <property type="entry name" value="Mur_ligase_M"/>
    <property type="match status" value="1"/>
</dbReference>
<dbReference type="InterPro" id="IPR036565">
    <property type="entry name" value="Mur-like_cat_sf"/>
</dbReference>
<dbReference type="Gene3D" id="3.40.1190.10">
    <property type="entry name" value="Mur-like, catalytic domain"/>
    <property type="match status" value="1"/>
</dbReference>
<evidence type="ECO:0000256" key="1">
    <source>
        <dbReference type="ARBA" id="ARBA00008276"/>
    </source>
</evidence>
<evidence type="ECO:0000313" key="11">
    <source>
        <dbReference type="EMBL" id="HIX80470.1"/>
    </source>
</evidence>
<reference evidence="11" key="2">
    <citation type="submission" date="2021-04" db="EMBL/GenBank/DDBJ databases">
        <authorList>
            <person name="Gilroy R."/>
        </authorList>
    </citation>
    <scope>NUCLEOTIDE SEQUENCE</scope>
    <source>
        <strain evidence="11">ChiGjej1B1-14440</strain>
    </source>
</reference>
<dbReference type="InterPro" id="IPR013221">
    <property type="entry name" value="Mur_ligase_cen"/>
</dbReference>
<evidence type="ECO:0000256" key="9">
    <source>
        <dbReference type="ARBA" id="ARBA00047493"/>
    </source>
</evidence>
<evidence type="ECO:0000259" key="10">
    <source>
        <dbReference type="PROSITE" id="PS51186"/>
    </source>
</evidence>
<dbReference type="InterPro" id="IPR036615">
    <property type="entry name" value="Mur_ligase_C_dom_sf"/>
</dbReference>
<dbReference type="PROSITE" id="PS51186">
    <property type="entry name" value="GNAT"/>
    <property type="match status" value="1"/>
</dbReference>
<keyword evidence="11" id="KW-0808">Transferase</keyword>
<keyword evidence="4" id="KW-0479">Metal-binding</keyword>
<comment type="caution">
    <text evidence="11">The sequence shown here is derived from an EMBL/GenBank/DDBJ whole genome shotgun (WGS) entry which is preliminary data.</text>
</comment>
<dbReference type="NCBIfam" id="TIGR01499">
    <property type="entry name" value="folC"/>
    <property type="match status" value="1"/>
</dbReference>
<evidence type="ECO:0000256" key="6">
    <source>
        <dbReference type="ARBA" id="ARBA00022840"/>
    </source>
</evidence>
<evidence type="ECO:0000313" key="12">
    <source>
        <dbReference type="Proteomes" id="UP000886724"/>
    </source>
</evidence>
<dbReference type="InterPro" id="IPR018109">
    <property type="entry name" value="Folylpolyglutamate_synth_CS"/>
</dbReference>
<dbReference type="SUPFAM" id="SSF53623">
    <property type="entry name" value="MurD-like peptide ligases, catalytic domain"/>
    <property type="match status" value="1"/>
</dbReference>
<evidence type="ECO:0000256" key="5">
    <source>
        <dbReference type="ARBA" id="ARBA00022741"/>
    </source>
</evidence>
<dbReference type="Gene3D" id="3.90.190.20">
    <property type="entry name" value="Mur ligase, C-terminal domain"/>
    <property type="match status" value="1"/>
</dbReference>